<name>A0AAN9TZS8_9HEMI</name>
<keyword evidence="3" id="KW-1185">Reference proteome</keyword>
<proteinExistence type="predicted"/>
<sequence length="133" mass="14109">MDTDSSDDMSSAPTSAISAAAAAAGFANFEIFLRQHRAAVNAFSLNLRSSTPNNLNNNNNNNNNNDTNVNGIEICGNTNVIAASEFQKHTPPKHHTIDAILGLKTSKEANKEDRTDTESNGKLGSSSVSSVLF</sequence>
<gene>
    <name evidence="2" type="ORF">V9T40_008304</name>
</gene>
<protein>
    <submittedName>
        <fullName evidence="2">Uncharacterized protein</fullName>
    </submittedName>
</protein>
<evidence type="ECO:0000313" key="3">
    <source>
        <dbReference type="Proteomes" id="UP001367676"/>
    </source>
</evidence>
<dbReference type="AlphaFoldDB" id="A0AAN9TZS8"/>
<accession>A0AAN9TZS8</accession>
<dbReference type="EMBL" id="JBBCAQ010000010">
    <property type="protein sequence ID" value="KAK7600863.1"/>
    <property type="molecule type" value="Genomic_DNA"/>
</dbReference>
<feature type="compositionally biased region" description="Basic and acidic residues" evidence="1">
    <location>
        <begin position="105"/>
        <end position="119"/>
    </location>
</feature>
<evidence type="ECO:0000313" key="2">
    <source>
        <dbReference type="EMBL" id="KAK7600863.1"/>
    </source>
</evidence>
<evidence type="ECO:0000256" key="1">
    <source>
        <dbReference type="SAM" id="MobiDB-lite"/>
    </source>
</evidence>
<reference evidence="2 3" key="1">
    <citation type="submission" date="2024-03" db="EMBL/GenBank/DDBJ databases">
        <title>Adaptation during the transition from Ophiocordyceps entomopathogen to insect associate is accompanied by gene loss and intensified selection.</title>
        <authorList>
            <person name="Ward C.M."/>
            <person name="Onetto C.A."/>
            <person name="Borneman A.R."/>
        </authorList>
    </citation>
    <scope>NUCLEOTIDE SEQUENCE [LARGE SCALE GENOMIC DNA]</scope>
    <source>
        <strain evidence="2">AWRI1</strain>
        <tissue evidence="2">Single Adult Female</tissue>
    </source>
</reference>
<dbReference type="Proteomes" id="UP001367676">
    <property type="component" value="Unassembled WGS sequence"/>
</dbReference>
<comment type="caution">
    <text evidence="2">The sequence shown here is derived from an EMBL/GenBank/DDBJ whole genome shotgun (WGS) entry which is preliminary data.</text>
</comment>
<organism evidence="2 3">
    <name type="scientific">Parthenolecanium corni</name>
    <dbReference type="NCBI Taxonomy" id="536013"/>
    <lineage>
        <taxon>Eukaryota</taxon>
        <taxon>Metazoa</taxon>
        <taxon>Ecdysozoa</taxon>
        <taxon>Arthropoda</taxon>
        <taxon>Hexapoda</taxon>
        <taxon>Insecta</taxon>
        <taxon>Pterygota</taxon>
        <taxon>Neoptera</taxon>
        <taxon>Paraneoptera</taxon>
        <taxon>Hemiptera</taxon>
        <taxon>Sternorrhyncha</taxon>
        <taxon>Coccoidea</taxon>
        <taxon>Coccidae</taxon>
        <taxon>Parthenolecanium</taxon>
    </lineage>
</organism>
<feature type="region of interest" description="Disordered" evidence="1">
    <location>
        <begin position="101"/>
        <end position="133"/>
    </location>
</feature>